<dbReference type="AlphaFoldDB" id="A0A212EU53"/>
<evidence type="ECO:0000256" key="5">
    <source>
        <dbReference type="ARBA" id="ARBA00023002"/>
    </source>
</evidence>
<evidence type="ECO:0000256" key="9">
    <source>
        <dbReference type="RuleBase" id="RU000461"/>
    </source>
</evidence>
<dbReference type="InterPro" id="IPR002401">
    <property type="entry name" value="Cyt_P450_E_grp-I"/>
</dbReference>
<keyword evidence="7 9" id="KW-0503">Monooxygenase</keyword>
<dbReference type="CDD" id="cd11054">
    <property type="entry name" value="CYP24A1-like"/>
    <property type="match status" value="1"/>
</dbReference>
<dbReference type="InterPro" id="IPR017972">
    <property type="entry name" value="Cyt_P450_CS"/>
</dbReference>
<comment type="caution">
    <text evidence="10">The sequence shown here is derived from an EMBL/GenBank/DDBJ whole genome shotgun (WGS) entry which is preliminary data.</text>
</comment>
<name>A0A212EU53_DANPL</name>
<evidence type="ECO:0000313" key="11">
    <source>
        <dbReference type="Proteomes" id="UP000007151"/>
    </source>
</evidence>
<dbReference type="Proteomes" id="UP000007151">
    <property type="component" value="Unassembled WGS sequence"/>
</dbReference>
<proteinExistence type="inferred from homology"/>
<dbReference type="InterPro" id="IPR036396">
    <property type="entry name" value="Cyt_P450_sf"/>
</dbReference>
<dbReference type="KEGG" id="dpl:KGM_202736"/>
<comment type="similarity">
    <text evidence="2 9">Belongs to the cytochrome P450 family.</text>
</comment>
<dbReference type="SUPFAM" id="SSF48264">
    <property type="entry name" value="Cytochrome P450"/>
    <property type="match status" value="1"/>
</dbReference>
<comment type="cofactor">
    <cofactor evidence="1 8">
        <name>heme</name>
        <dbReference type="ChEBI" id="CHEBI:30413"/>
    </cofactor>
</comment>
<keyword evidence="4 8" id="KW-0479">Metal-binding</keyword>
<dbReference type="FunCoup" id="A0A212EU53">
    <property type="interactions" value="68"/>
</dbReference>
<dbReference type="FunFam" id="1.10.630.10:FF:000006">
    <property type="entry name" value="Cytochrome P450 302a1, mitochondrial"/>
    <property type="match status" value="1"/>
</dbReference>
<keyword evidence="11" id="KW-1185">Reference proteome</keyword>
<evidence type="ECO:0000256" key="6">
    <source>
        <dbReference type="ARBA" id="ARBA00023004"/>
    </source>
</evidence>
<evidence type="ECO:0000256" key="2">
    <source>
        <dbReference type="ARBA" id="ARBA00010617"/>
    </source>
</evidence>
<dbReference type="PRINTS" id="PR00385">
    <property type="entry name" value="P450"/>
</dbReference>
<evidence type="ECO:0000256" key="8">
    <source>
        <dbReference type="PIRSR" id="PIRSR602401-1"/>
    </source>
</evidence>
<dbReference type="PANTHER" id="PTHR24279">
    <property type="entry name" value="CYTOCHROME P450"/>
    <property type="match status" value="1"/>
</dbReference>
<dbReference type="eggNOG" id="KOG0159">
    <property type="taxonomic scope" value="Eukaryota"/>
</dbReference>
<dbReference type="PROSITE" id="PS00086">
    <property type="entry name" value="CYTOCHROME_P450"/>
    <property type="match status" value="1"/>
</dbReference>
<dbReference type="GO" id="GO:0004497">
    <property type="term" value="F:monooxygenase activity"/>
    <property type="evidence" value="ECO:0007669"/>
    <property type="project" value="UniProtKB-KW"/>
</dbReference>
<dbReference type="GO" id="GO:0016705">
    <property type="term" value="F:oxidoreductase activity, acting on paired donors, with incorporation or reduction of molecular oxygen"/>
    <property type="evidence" value="ECO:0007669"/>
    <property type="project" value="InterPro"/>
</dbReference>
<dbReference type="PRINTS" id="PR00463">
    <property type="entry name" value="EP450I"/>
</dbReference>
<dbReference type="STRING" id="278856.A0A212EU53"/>
<dbReference type="PANTHER" id="PTHR24279:SF120">
    <property type="entry name" value="CYTOCHROME P450"/>
    <property type="match status" value="1"/>
</dbReference>
<reference evidence="10 11" key="1">
    <citation type="journal article" date="2011" name="Cell">
        <title>The monarch butterfly genome yields insights into long-distance migration.</title>
        <authorList>
            <person name="Zhan S."/>
            <person name="Merlin C."/>
            <person name="Boore J.L."/>
            <person name="Reppert S.M."/>
        </authorList>
    </citation>
    <scope>NUCLEOTIDE SEQUENCE [LARGE SCALE GENOMIC DNA]</scope>
    <source>
        <strain evidence="10">F-2</strain>
    </source>
</reference>
<keyword evidence="5 9" id="KW-0560">Oxidoreductase</keyword>
<keyword evidence="6 8" id="KW-0408">Iron</keyword>
<feature type="binding site" description="axial binding residue" evidence="8">
    <location>
        <position position="447"/>
    </location>
    <ligand>
        <name>heme</name>
        <dbReference type="ChEBI" id="CHEBI:30413"/>
    </ligand>
    <ligandPart>
        <name>Fe</name>
        <dbReference type="ChEBI" id="CHEBI:18248"/>
    </ligandPart>
</feature>
<sequence length="499" mass="57762">MGVLFRNLMFKNHRSWSSLRCYSSEVKPFTSVPGLSSLPILGPIHHFLPVIGSVGPRPNFYDLAKVLHEKFGSIVKLDGIFSRSSMLILYDPKDFDQVYRSEEPIPSRPGFDTLNYYRKNLEKSKYEGIHSLTTSEGVHWRDTRTKVNPVLLKPKLVKLYSPLLEEIADEMVQRIKNLDKDARYMQENFDFEITKWSLESVAVIALGARLGCFQNDLPESHPARILIECAKDIINLSWKLEFRPSMWKYIATKNFKKIIKAFDLQWDTSVYFIREAEKKIKERGHDVPEEDKSIIEKLLSIDEKVALAMGNEMLLAGIDTVSFTTIGLLYYLAKYPEVQEKIRKEINSSEPSKRYLKACLKESLRLHAVVPANLRRTTREHVVAGYLIPKGIDVIAPNEYLSKLDEHYPRAKEFIPERWLVEKSDPLYYGNCHPMITLPFGFGVRSCIGRRIAEMEIEILVTKLLKNMKISWNGPPIQVVTRLMNSFRKPFYFKFESIS</sequence>
<accession>A0A212EU53</accession>
<evidence type="ECO:0000256" key="4">
    <source>
        <dbReference type="ARBA" id="ARBA00022723"/>
    </source>
</evidence>
<organism evidence="10 11">
    <name type="scientific">Danaus plexippus plexippus</name>
    <dbReference type="NCBI Taxonomy" id="278856"/>
    <lineage>
        <taxon>Eukaryota</taxon>
        <taxon>Metazoa</taxon>
        <taxon>Ecdysozoa</taxon>
        <taxon>Arthropoda</taxon>
        <taxon>Hexapoda</taxon>
        <taxon>Insecta</taxon>
        <taxon>Pterygota</taxon>
        <taxon>Neoptera</taxon>
        <taxon>Endopterygota</taxon>
        <taxon>Lepidoptera</taxon>
        <taxon>Glossata</taxon>
        <taxon>Ditrysia</taxon>
        <taxon>Papilionoidea</taxon>
        <taxon>Nymphalidae</taxon>
        <taxon>Danainae</taxon>
        <taxon>Danaini</taxon>
        <taxon>Danaina</taxon>
        <taxon>Danaus</taxon>
        <taxon>Danaus</taxon>
    </lineage>
</organism>
<dbReference type="InterPro" id="IPR001128">
    <property type="entry name" value="Cyt_P450"/>
</dbReference>
<evidence type="ECO:0000256" key="3">
    <source>
        <dbReference type="ARBA" id="ARBA00022617"/>
    </source>
</evidence>
<dbReference type="OrthoDB" id="3945418at2759"/>
<evidence type="ECO:0000256" key="7">
    <source>
        <dbReference type="ARBA" id="ARBA00023033"/>
    </source>
</evidence>
<keyword evidence="3 8" id="KW-0349">Heme</keyword>
<dbReference type="GO" id="GO:0020037">
    <property type="term" value="F:heme binding"/>
    <property type="evidence" value="ECO:0007669"/>
    <property type="project" value="InterPro"/>
</dbReference>
<evidence type="ECO:0000256" key="1">
    <source>
        <dbReference type="ARBA" id="ARBA00001971"/>
    </source>
</evidence>
<dbReference type="Pfam" id="PF00067">
    <property type="entry name" value="p450"/>
    <property type="match status" value="1"/>
</dbReference>
<dbReference type="EMBL" id="AGBW02012491">
    <property type="protein sequence ID" value="OWR44987.1"/>
    <property type="molecule type" value="Genomic_DNA"/>
</dbReference>
<protein>
    <submittedName>
        <fullName evidence="10">Cytochrome P450 333A3</fullName>
    </submittedName>
</protein>
<gene>
    <name evidence="10" type="ORF">KGM_202736</name>
</gene>
<dbReference type="Gene3D" id="1.10.630.10">
    <property type="entry name" value="Cytochrome P450"/>
    <property type="match status" value="1"/>
</dbReference>
<dbReference type="InterPro" id="IPR050479">
    <property type="entry name" value="CYP11_CYP27_families"/>
</dbReference>
<evidence type="ECO:0000313" key="10">
    <source>
        <dbReference type="EMBL" id="OWR44987.1"/>
    </source>
</evidence>
<dbReference type="GO" id="GO:0005506">
    <property type="term" value="F:iron ion binding"/>
    <property type="evidence" value="ECO:0007669"/>
    <property type="project" value="InterPro"/>
</dbReference>